<evidence type="ECO:0000313" key="2">
    <source>
        <dbReference type="EMBL" id="KAK4549842.1"/>
    </source>
</evidence>
<accession>A0AAV9JXN9</accession>
<evidence type="ECO:0000256" key="1">
    <source>
        <dbReference type="SAM" id="MobiDB-lite"/>
    </source>
</evidence>
<dbReference type="EMBL" id="JAVFHQ010000003">
    <property type="protein sequence ID" value="KAK4549842.1"/>
    <property type="molecule type" value="Genomic_DNA"/>
</dbReference>
<dbReference type="Proteomes" id="UP001324427">
    <property type="component" value="Unassembled WGS sequence"/>
</dbReference>
<proteinExistence type="predicted"/>
<gene>
    <name evidence="2" type="ORF">LTR36_005143</name>
</gene>
<reference evidence="2 3" key="1">
    <citation type="submission" date="2021-11" db="EMBL/GenBank/DDBJ databases">
        <title>Black yeast isolated from Biological Soil Crust.</title>
        <authorList>
            <person name="Kurbessoian T."/>
        </authorList>
    </citation>
    <scope>NUCLEOTIDE SEQUENCE [LARGE SCALE GENOMIC DNA]</scope>
    <source>
        <strain evidence="2 3">CCFEE 5522</strain>
    </source>
</reference>
<sequence>MTRQAEGQDNMLMHQIKIRLPRSRLALPGTLNIEVAHEDSKQRRMQVIPFHERRLEAEAQAQARDMATENFDTVDDDSSVVSSETMEEVHVRVRHPSTDDLTLHDASDADSERT</sequence>
<organism evidence="2 3">
    <name type="scientific">Oleoguttula mirabilis</name>
    <dbReference type="NCBI Taxonomy" id="1507867"/>
    <lineage>
        <taxon>Eukaryota</taxon>
        <taxon>Fungi</taxon>
        <taxon>Dikarya</taxon>
        <taxon>Ascomycota</taxon>
        <taxon>Pezizomycotina</taxon>
        <taxon>Dothideomycetes</taxon>
        <taxon>Dothideomycetidae</taxon>
        <taxon>Mycosphaerellales</taxon>
        <taxon>Teratosphaeriaceae</taxon>
        <taxon>Oleoguttula</taxon>
    </lineage>
</organism>
<dbReference type="AlphaFoldDB" id="A0AAV9JXN9"/>
<protein>
    <submittedName>
        <fullName evidence="2">Uncharacterized protein</fullName>
    </submittedName>
</protein>
<comment type="caution">
    <text evidence="2">The sequence shown here is derived from an EMBL/GenBank/DDBJ whole genome shotgun (WGS) entry which is preliminary data.</text>
</comment>
<name>A0AAV9JXN9_9PEZI</name>
<feature type="compositionally biased region" description="Basic and acidic residues" evidence="1">
    <location>
        <begin position="87"/>
        <end position="114"/>
    </location>
</feature>
<evidence type="ECO:0000313" key="3">
    <source>
        <dbReference type="Proteomes" id="UP001324427"/>
    </source>
</evidence>
<feature type="region of interest" description="Disordered" evidence="1">
    <location>
        <begin position="67"/>
        <end position="114"/>
    </location>
</feature>
<keyword evidence="3" id="KW-1185">Reference proteome</keyword>